<keyword evidence="9 13" id="KW-0401">Integrin</keyword>
<feature type="domain" description="Integrin beta subunit VWA" evidence="14">
    <location>
        <begin position="35"/>
        <end position="411"/>
    </location>
</feature>
<dbReference type="InterPro" id="IPR015812">
    <property type="entry name" value="Integrin_bsu"/>
</dbReference>
<accession>A0A3B4ERF0</accession>
<dbReference type="Gene3D" id="2.60.40.1510">
    <property type="entry name" value="ntegrin, alpha v. Chain A, domain 3"/>
    <property type="match status" value="2"/>
</dbReference>
<evidence type="ECO:0000256" key="13">
    <source>
        <dbReference type="RuleBase" id="RU000633"/>
    </source>
</evidence>
<evidence type="ECO:0000256" key="3">
    <source>
        <dbReference type="ARBA" id="ARBA00022536"/>
    </source>
</evidence>
<dbReference type="InterPro" id="IPR036465">
    <property type="entry name" value="vWFA_dom_sf"/>
</dbReference>
<evidence type="ECO:0000313" key="15">
    <source>
        <dbReference type="Ensembl" id="ENSPNYP00000000962.1"/>
    </source>
</evidence>
<name>A0A3B4ERF0_9CICH</name>
<evidence type="ECO:0000256" key="5">
    <source>
        <dbReference type="ARBA" id="ARBA00022729"/>
    </source>
</evidence>
<evidence type="ECO:0000256" key="4">
    <source>
        <dbReference type="ARBA" id="ARBA00022692"/>
    </source>
</evidence>
<evidence type="ECO:0000256" key="10">
    <source>
        <dbReference type="ARBA" id="ARBA00023136"/>
    </source>
</evidence>
<dbReference type="GO" id="GO:0019901">
    <property type="term" value="F:protein kinase binding"/>
    <property type="evidence" value="ECO:0007669"/>
    <property type="project" value="TreeGrafter"/>
</dbReference>
<evidence type="ECO:0000256" key="8">
    <source>
        <dbReference type="ARBA" id="ARBA00022989"/>
    </source>
</evidence>
<dbReference type="GO" id="GO:0005178">
    <property type="term" value="F:integrin binding"/>
    <property type="evidence" value="ECO:0007669"/>
    <property type="project" value="TreeGrafter"/>
</dbReference>
<dbReference type="GO" id="GO:0098639">
    <property type="term" value="F:collagen binding involved in cell-matrix adhesion"/>
    <property type="evidence" value="ECO:0007669"/>
    <property type="project" value="TreeGrafter"/>
</dbReference>
<evidence type="ECO:0000256" key="1">
    <source>
        <dbReference type="ARBA" id="ARBA00004479"/>
    </source>
</evidence>
<keyword evidence="5" id="KW-0732">Signal</keyword>
<dbReference type="InterPro" id="IPR032695">
    <property type="entry name" value="Integrin_dom_sf"/>
</dbReference>
<dbReference type="GO" id="GO:0033627">
    <property type="term" value="P:cell adhesion mediated by integrin"/>
    <property type="evidence" value="ECO:0007669"/>
    <property type="project" value="TreeGrafter"/>
</dbReference>
<comment type="similarity">
    <text evidence="2 13">Belongs to the integrin beta chain family.</text>
</comment>
<dbReference type="GO" id="GO:0001968">
    <property type="term" value="F:fibronectin binding"/>
    <property type="evidence" value="ECO:0007669"/>
    <property type="project" value="TreeGrafter"/>
</dbReference>
<comment type="subcellular location">
    <subcellularLocation>
        <location evidence="13">Cell membrane</location>
        <topology evidence="13">Single-pass type I membrane protein</topology>
    </subcellularLocation>
    <subcellularLocation>
        <location evidence="1">Membrane</location>
        <topology evidence="1">Single-pass type I membrane protein</topology>
    </subcellularLocation>
</comment>
<dbReference type="Gene3D" id="3.30.1680.10">
    <property type="entry name" value="ligand-binding face of the semaphorins, domain 2"/>
    <property type="match status" value="1"/>
</dbReference>
<keyword evidence="7 13" id="KW-0130">Cell adhesion</keyword>
<keyword evidence="8" id="KW-1133">Transmembrane helix</keyword>
<dbReference type="GO" id="GO:0045202">
    <property type="term" value="C:synapse"/>
    <property type="evidence" value="ECO:0007669"/>
    <property type="project" value="TreeGrafter"/>
</dbReference>
<sequence length="658" mass="73762">LRTVHSHDGILEPLASFCSLADHSHHKCESQGVRSCGECLAAGPHCNFLEVGQHIWERCDTAGALLKRGCPFDHLEDPRGSTVLLKNRKITFHPKEQRHKRLHRVVTQLQPQTVLLHLRPGEPQSFEVKFKQVKDYLIDLYYLMDLSFSMEDDLMNVKKLGADLMKEMKNITSDFRLCLFASPWPCTPPFTYHNILSLTTNGSLFTELVGGQRISSNLDSPEVGLNDLMQATMCERQIGWRNVTRLLVFSTDAVFHVAGDGKLSCIVLPNDGKCHLLQLFTFFRRTIIFFFTKEKKQKNVQIIFAVTEKVAPLYKGIAGPICNNLSFICLSQQVSTGLAHLLYSHCKDHRPRHGEQGRRCSNISVDDEVSFNVSITAPLCVAASQRPCRFIIKPQGYSEEVEVLLSPICECSCQKDRVPHSPSCSHGNRTLECGACRCKAGRAGTFSECEQEESGTAVDSHLCRRDNASEVCSGHRKCICGRCVCQKSSKKPSHVYYGELCECSDFSCDQYRGLQCGRRGRCVWGECLCFPAFRGRAYECLSQDGQICGGSHCGTCICHDKRFQGPTCELCPSCPSISLWLLLVFQECPPGPNVILITTVLSGSVVVLGVALLLLWKLLTSIHDHREFARFQRALEQRRWNRVSPCPNKSFSLSQTAQ</sequence>
<dbReference type="AlphaFoldDB" id="A0A3B4ERF0"/>
<keyword evidence="11" id="KW-1015">Disulfide bond</keyword>
<dbReference type="GO" id="GO:0043236">
    <property type="term" value="F:laminin binding"/>
    <property type="evidence" value="ECO:0007669"/>
    <property type="project" value="TreeGrafter"/>
</dbReference>
<dbReference type="GO" id="GO:0019960">
    <property type="term" value="F:C-X3-C chemokine binding"/>
    <property type="evidence" value="ECO:0007669"/>
    <property type="project" value="TreeGrafter"/>
</dbReference>
<dbReference type="InterPro" id="IPR002369">
    <property type="entry name" value="Integrin_bsu_VWA"/>
</dbReference>
<dbReference type="GO" id="GO:0009986">
    <property type="term" value="C:cell surface"/>
    <property type="evidence" value="ECO:0007669"/>
    <property type="project" value="TreeGrafter"/>
</dbReference>
<evidence type="ECO:0000256" key="7">
    <source>
        <dbReference type="ARBA" id="ARBA00022889"/>
    </source>
</evidence>
<dbReference type="GO" id="GO:0016477">
    <property type="term" value="P:cell migration"/>
    <property type="evidence" value="ECO:0007669"/>
    <property type="project" value="TreeGrafter"/>
</dbReference>
<dbReference type="InterPro" id="IPR057073">
    <property type="entry name" value="EGF_integrin_2"/>
</dbReference>
<reference evidence="15" key="1">
    <citation type="submission" date="2023-09" db="UniProtKB">
        <authorList>
            <consortium name="Ensembl"/>
        </authorList>
    </citation>
    <scope>IDENTIFICATION</scope>
</reference>
<dbReference type="GO" id="GO:0098609">
    <property type="term" value="P:cell-cell adhesion"/>
    <property type="evidence" value="ECO:0007669"/>
    <property type="project" value="TreeGrafter"/>
</dbReference>
<dbReference type="Pfam" id="PF23105">
    <property type="entry name" value="EGF_integrin"/>
    <property type="match status" value="1"/>
</dbReference>
<dbReference type="Pfam" id="PF08725">
    <property type="entry name" value="Integrin_b_cyt"/>
    <property type="match status" value="1"/>
</dbReference>
<dbReference type="GeneTree" id="ENSGT01150000286983"/>
<dbReference type="Gene3D" id="3.40.50.410">
    <property type="entry name" value="von Willebrand factor, type A domain"/>
    <property type="match status" value="2"/>
</dbReference>
<evidence type="ECO:0000256" key="11">
    <source>
        <dbReference type="ARBA" id="ARBA00023157"/>
    </source>
</evidence>
<keyword evidence="4 13" id="KW-0812">Transmembrane</keyword>
<protein>
    <recommendedName>
        <fullName evidence="13">Integrin beta</fullName>
    </recommendedName>
</protein>
<dbReference type="Gene3D" id="1.20.5.100">
    <property type="entry name" value="Cytochrome c1, transmembrane anchor, C-terminal"/>
    <property type="match status" value="1"/>
</dbReference>
<dbReference type="Ensembl" id="ENSPNYT00000000981.1">
    <property type="protein sequence ID" value="ENSPNYP00000000962.1"/>
    <property type="gene ID" value="ENSPNYG00000000742.1"/>
</dbReference>
<dbReference type="GO" id="GO:0007229">
    <property type="term" value="P:integrin-mediated signaling pathway"/>
    <property type="evidence" value="ECO:0007669"/>
    <property type="project" value="UniProtKB-KW"/>
</dbReference>
<dbReference type="FunFam" id="2.10.25.10:FF:000036">
    <property type="entry name" value="Integrin beta"/>
    <property type="match status" value="1"/>
</dbReference>
<dbReference type="GO" id="GO:0005925">
    <property type="term" value="C:focal adhesion"/>
    <property type="evidence" value="ECO:0007669"/>
    <property type="project" value="TreeGrafter"/>
</dbReference>
<evidence type="ECO:0000259" key="14">
    <source>
        <dbReference type="SMART" id="SM00187"/>
    </source>
</evidence>
<organism evidence="15">
    <name type="scientific">Pundamilia nyererei</name>
    <dbReference type="NCBI Taxonomy" id="303518"/>
    <lineage>
        <taxon>Eukaryota</taxon>
        <taxon>Metazoa</taxon>
        <taxon>Chordata</taxon>
        <taxon>Craniata</taxon>
        <taxon>Vertebrata</taxon>
        <taxon>Euteleostomi</taxon>
        <taxon>Actinopterygii</taxon>
        <taxon>Neopterygii</taxon>
        <taxon>Teleostei</taxon>
        <taxon>Neoteleostei</taxon>
        <taxon>Acanthomorphata</taxon>
        <taxon>Ovalentaria</taxon>
        <taxon>Cichlomorphae</taxon>
        <taxon>Cichliformes</taxon>
        <taxon>Cichlidae</taxon>
        <taxon>African cichlids</taxon>
        <taxon>Pseudocrenilabrinae</taxon>
        <taxon>Haplochromini</taxon>
        <taxon>Pundamilia</taxon>
    </lineage>
</organism>
<evidence type="ECO:0000256" key="12">
    <source>
        <dbReference type="ARBA" id="ARBA00023180"/>
    </source>
</evidence>
<evidence type="ECO:0000256" key="2">
    <source>
        <dbReference type="ARBA" id="ARBA00007449"/>
    </source>
</evidence>
<dbReference type="SUPFAM" id="SSF69179">
    <property type="entry name" value="Integrin domains"/>
    <property type="match status" value="1"/>
</dbReference>
<evidence type="ECO:0000256" key="6">
    <source>
        <dbReference type="ARBA" id="ARBA00022737"/>
    </source>
</evidence>
<dbReference type="PRINTS" id="PR01186">
    <property type="entry name" value="INTEGRINB"/>
</dbReference>
<dbReference type="Pfam" id="PF00362">
    <property type="entry name" value="Integrin_beta"/>
    <property type="match status" value="2"/>
</dbReference>
<dbReference type="GO" id="GO:0008305">
    <property type="term" value="C:integrin complex"/>
    <property type="evidence" value="ECO:0007669"/>
    <property type="project" value="TreeGrafter"/>
</dbReference>
<keyword evidence="6" id="KW-0677">Repeat</keyword>
<dbReference type="SUPFAM" id="SSF103575">
    <property type="entry name" value="Plexin repeat"/>
    <property type="match status" value="1"/>
</dbReference>
<dbReference type="InterPro" id="IPR014836">
    <property type="entry name" value="Integrin_bsu_cyt_dom"/>
</dbReference>
<dbReference type="InterPro" id="IPR040622">
    <property type="entry name" value="EGF_integrin_1"/>
</dbReference>
<dbReference type="SUPFAM" id="SSF53300">
    <property type="entry name" value="vWA-like"/>
    <property type="match status" value="1"/>
</dbReference>
<proteinExistence type="inferred from homology"/>
<dbReference type="Gene3D" id="2.10.25.10">
    <property type="entry name" value="Laminin"/>
    <property type="match status" value="3"/>
</dbReference>
<dbReference type="Pfam" id="PF18372">
    <property type="entry name" value="I-EGF_1"/>
    <property type="match status" value="1"/>
</dbReference>
<keyword evidence="10" id="KW-0472">Membrane</keyword>
<dbReference type="PANTHER" id="PTHR10082">
    <property type="entry name" value="INTEGRIN BETA SUBUNIT"/>
    <property type="match status" value="1"/>
</dbReference>
<dbReference type="SMART" id="SM00187">
    <property type="entry name" value="INB"/>
    <property type="match status" value="1"/>
</dbReference>
<keyword evidence="12" id="KW-0325">Glycoprotein</keyword>
<keyword evidence="3" id="KW-0245">EGF-like domain</keyword>
<evidence type="ECO:0000256" key="9">
    <source>
        <dbReference type="ARBA" id="ARBA00023037"/>
    </source>
</evidence>
<dbReference type="PANTHER" id="PTHR10082:SF28">
    <property type="entry name" value="INTEGRIN BETA-1"/>
    <property type="match status" value="1"/>
</dbReference>